<dbReference type="Proteomes" id="UP000694861">
    <property type="component" value="Linkage group LG6"/>
</dbReference>
<reference evidence="4" key="2">
    <citation type="submission" date="2025-08" db="UniProtKB">
        <authorList>
            <consortium name="RefSeq"/>
        </authorList>
    </citation>
    <scope>IDENTIFICATION</scope>
</reference>
<evidence type="ECO:0000259" key="2">
    <source>
        <dbReference type="Pfam" id="PF05699"/>
    </source>
</evidence>
<name>A0ABM0PAN9_PRUMU</name>
<dbReference type="InterPro" id="IPR008906">
    <property type="entry name" value="HATC_C_dom"/>
</dbReference>
<organism evidence="3 4">
    <name type="scientific">Prunus mume</name>
    <name type="common">Japanese apricot</name>
    <name type="synonym">Armeniaca mume</name>
    <dbReference type="NCBI Taxonomy" id="102107"/>
    <lineage>
        <taxon>Eukaryota</taxon>
        <taxon>Viridiplantae</taxon>
        <taxon>Streptophyta</taxon>
        <taxon>Embryophyta</taxon>
        <taxon>Tracheophyta</taxon>
        <taxon>Spermatophyta</taxon>
        <taxon>Magnoliopsida</taxon>
        <taxon>eudicotyledons</taxon>
        <taxon>Gunneridae</taxon>
        <taxon>Pentapetalae</taxon>
        <taxon>rosids</taxon>
        <taxon>fabids</taxon>
        <taxon>Rosales</taxon>
        <taxon>Rosaceae</taxon>
        <taxon>Amygdaloideae</taxon>
        <taxon>Amygdaleae</taxon>
        <taxon>Prunus</taxon>
    </lineage>
</organism>
<evidence type="ECO:0000313" key="3">
    <source>
        <dbReference type="Proteomes" id="UP000694861"/>
    </source>
</evidence>
<evidence type="ECO:0000256" key="1">
    <source>
        <dbReference type="SAM" id="MobiDB-lite"/>
    </source>
</evidence>
<dbReference type="GeneID" id="103335574"/>
<dbReference type="RefSeq" id="XP_008236811.1">
    <property type="nucleotide sequence ID" value="XM_008238589.1"/>
</dbReference>
<sequence length="287" mass="33571">MLSFEDRMDADIQLDLYDEVKGEFGSRLAVNSKKLRTPANWWKLFGRDTPELTKFAIRVLSLTCSAFGCERNWSTFEQKRNRLEHQKLNALIYVNTALRERSIRRRSKIDPILVNEIESDDEWITEVEEPILRTDLTWLNSQELYDVDVIRNMPIEPYETDPHTRMPISVEPIGDPRTQEQGNIHVRTQEPIVHSRTQDPIIDDDLIFDDDVLLSSLASKKRKECETSSKRKVKSKSKRAMLMDEDDEIDKDPSTFDSGKYPFHIDIVDQYDSDDSLNDISVEEWDE</sequence>
<gene>
    <name evidence="4" type="primary">LOC103335574</name>
</gene>
<feature type="compositionally biased region" description="Basic residues" evidence="1">
    <location>
        <begin position="230"/>
        <end position="239"/>
    </location>
</feature>
<protein>
    <submittedName>
        <fullName evidence="4">Uncharacterized protein LOC103335574</fullName>
    </submittedName>
</protein>
<dbReference type="SUPFAM" id="SSF53098">
    <property type="entry name" value="Ribonuclease H-like"/>
    <property type="match status" value="1"/>
</dbReference>
<keyword evidence="3" id="KW-1185">Reference proteome</keyword>
<dbReference type="Pfam" id="PF05699">
    <property type="entry name" value="Dimer_Tnp_hAT"/>
    <property type="match status" value="1"/>
</dbReference>
<accession>A0ABM0PAN9</accession>
<evidence type="ECO:0000313" key="4">
    <source>
        <dbReference type="RefSeq" id="XP_008236811.1"/>
    </source>
</evidence>
<proteinExistence type="predicted"/>
<feature type="domain" description="HAT C-terminal dimerisation" evidence="2">
    <location>
        <begin position="36"/>
        <end position="97"/>
    </location>
</feature>
<reference evidence="3" key="1">
    <citation type="journal article" date="2012" name="Nat. Commun.">
        <title>The genome of Prunus mume.</title>
        <authorList>
            <person name="Zhang Q."/>
            <person name="Chen W."/>
            <person name="Sun L."/>
            <person name="Zhao F."/>
            <person name="Huang B."/>
            <person name="Yang W."/>
            <person name="Tao Y."/>
            <person name="Wang J."/>
            <person name="Yuan Z."/>
            <person name="Fan G."/>
            <person name="Xing Z."/>
            <person name="Han C."/>
            <person name="Pan H."/>
            <person name="Zhong X."/>
            <person name="Shi W."/>
            <person name="Liang X."/>
            <person name="Du D."/>
            <person name="Sun F."/>
            <person name="Xu Z."/>
            <person name="Hao R."/>
            <person name="Lv T."/>
            <person name="Lv Y."/>
            <person name="Zheng Z."/>
            <person name="Sun M."/>
            <person name="Luo L."/>
            <person name="Cai M."/>
            <person name="Gao Y."/>
            <person name="Wang J."/>
            <person name="Yin Y."/>
            <person name="Xu X."/>
            <person name="Cheng T."/>
            <person name="Wang J."/>
        </authorList>
    </citation>
    <scope>NUCLEOTIDE SEQUENCE [LARGE SCALE GENOMIC DNA]</scope>
</reference>
<feature type="region of interest" description="Disordered" evidence="1">
    <location>
        <begin position="228"/>
        <end position="259"/>
    </location>
</feature>
<dbReference type="InterPro" id="IPR012337">
    <property type="entry name" value="RNaseH-like_sf"/>
</dbReference>